<dbReference type="GO" id="GO:0016301">
    <property type="term" value="F:kinase activity"/>
    <property type="evidence" value="ECO:0007669"/>
    <property type="project" value="UniProtKB-KW"/>
</dbReference>
<keyword evidence="2" id="KW-0808">Transferase</keyword>
<dbReference type="InterPro" id="IPR011009">
    <property type="entry name" value="Kinase-like_dom_sf"/>
</dbReference>
<dbReference type="InterPro" id="IPR052961">
    <property type="entry name" value="Oxido-Kinase-like_Enzymes"/>
</dbReference>
<keyword evidence="2" id="KW-0418">Kinase</keyword>
<dbReference type="Gene3D" id="3.90.1200.10">
    <property type="match status" value="1"/>
</dbReference>
<name>A0A1H2KLG8_9ACTN</name>
<dbReference type="EMBL" id="FNLM01000034">
    <property type="protein sequence ID" value="SDU69235.1"/>
    <property type="molecule type" value="Genomic_DNA"/>
</dbReference>
<dbReference type="InterPro" id="IPR002575">
    <property type="entry name" value="Aminoglycoside_PTrfase"/>
</dbReference>
<dbReference type="Pfam" id="PF01636">
    <property type="entry name" value="APH"/>
    <property type="match status" value="1"/>
</dbReference>
<dbReference type="PANTHER" id="PTHR23020:SF41">
    <property type="entry name" value="AMINOGLYCOSIDE PHOSPHOTRANSFERASE DOMAIN-CONTAINING PROTEIN"/>
    <property type="match status" value="1"/>
</dbReference>
<organism evidence="2 3">
    <name type="scientific">Gordonia westfalica</name>
    <dbReference type="NCBI Taxonomy" id="158898"/>
    <lineage>
        <taxon>Bacteria</taxon>
        <taxon>Bacillati</taxon>
        <taxon>Actinomycetota</taxon>
        <taxon>Actinomycetes</taxon>
        <taxon>Mycobacteriales</taxon>
        <taxon>Gordoniaceae</taxon>
        <taxon>Gordonia</taxon>
    </lineage>
</organism>
<feature type="domain" description="Aminoglycoside phosphotransferase" evidence="1">
    <location>
        <begin position="156"/>
        <end position="327"/>
    </location>
</feature>
<dbReference type="Proteomes" id="UP000183180">
    <property type="component" value="Unassembled WGS sequence"/>
</dbReference>
<dbReference type="SUPFAM" id="SSF56112">
    <property type="entry name" value="Protein kinase-like (PK-like)"/>
    <property type="match status" value="1"/>
</dbReference>
<sequence length="395" mass="44214">MSVGAKLNLVGQAARVVLHRGTEVMHGTRPLHPGEVPISVDDLTPEWLTAALCAHVEGAAVTDFRIGDGSSGTSDRRSLTVGYNRVGTDAGLPRELFTKTTPDIRTRLFTGLTNLFVGESQFYNRLRPELSIESPHGYFAAYDLRSCRSIIIMEDIARTRGAEFGSPQTLRVTRDQAHDMVNLMAAYHAAFWDDPRLDREFGFLQTSSDWQRHLDSMINTQAMVRRGLRRAESVLPESLLRQRDLIWPAFEASLELKSRPPLTLLHHDVHSKNWYVDGDGRMGLYDWQTIVKGTWAIDFAYALNCGLEIADRRAWFDELLGRYLDALAAGGVTPPTRSDAERAYREQSIHGLIFWLATIGAGRMQPDLHDETDCLVNIERLASAVVDAESLSALH</sequence>
<reference evidence="2 3" key="1">
    <citation type="submission" date="2016-10" db="EMBL/GenBank/DDBJ databases">
        <authorList>
            <person name="de Groot N.N."/>
        </authorList>
    </citation>
    <scope>NUCLEOTIDE SEQUENCE [LARGE SCALE GENOMIC DNA]</scope>
    <source>
        <strain evidence="2 3">DSM 44215</strain>
    </source>
</reference>
<dbReference type="OrthoDB" id="141068at2"/>
<protein>
    <submittedName>
        <fullName evidence="2">Thiamine kinase</fullName>
    </submittedName>
</protein>
<dbReference type="RefSeq" id="WP_074852019.1">
    <property type="nucleotide sequence ID" value="NZ_FNLM01000034.1"/>
</dbReference>
<accession>A0A1H2KLG8</accession>
<evidence type="ECO:0000259" key="1">
    <source>
        <dbReference type="Pfam" id="PF01636"/>
    </source>
</evidence>
<dbReference type="PANTHER" id="PTHR23020">
    <property type="entry name" value="UNCHARACTERIZED NUCLEAR HORMONE RECEPTOR-RELATED"/>
    <property type="match status" value="1"/>
</dbReference>
<proteinExistence type="predicted"/>
<gene>
    <name evidence="2" type="ORF">SAMN04488548_1343367</name>
</gene>
<dbReference type="STRING" id="158898.SAMN04488548_1343367"/>
<evidence type="ECO:0000313" key="2">
    <source>
        <dbReference type="EMBL" id="SDU69235.1"/>
    </source>
</evidence>
<dbReference type="AlphaFoldDB" id="A0A1H2KLG8"/>
<evidence type="ECO:0000313" key="3">
    <source>
        <dbReference type="Proteomes" id="UP000183180"/>
    </source>
</evidence>